<feature type="transmembrane region" description="Helical" evidence="1">
    <location>
        <begin position="127"/>
        <end position="148"/>
    </location>
</feature>
<sequence>MKKTLFLPLAIFLQGLIFLALGSLGILTIFNLTTPIGITNLLLWFLVFSLIPLASGKDLKSSAISGLIFLIIWVVIETLMELFLVPILYEVSELLGYIFYAFQSILCLESAFEVAQRKSEKTGSKNPLFLIGIVAASIIFVVVIIHFINTLPEYNTSSSFFSMVTDNSLPRYDACKKALAIFYSVAGSFLALYHTYRKE</sequence>
<dbReference type="Proteomes" id="UP000179284">
    <property type="component" value="Chromosome I"/>
</dbReference>
<evidence type="ECO:0000256" key="1">
    <source>
        <dbReference type="SAM" id="Phobius"/>
    </source>
</evidence>
<dbReference type="KEGG" id="bhu:bhn_I2171"/>
<keyword evidence="1" id="KW-1133">Transmembrane helix</keyword>
<keyword evidence="3" id="KW-1185">Reference proteome</keyword>
<gene>
    <name evidence="2" type="ORF">bhn_I2171</name>
</gene>
<evidence type="ECO:0000313" key="3">
    <source>
        <dbReference type="Proteomes" id="UP000179284"/>
    </source>
</evidence>
<feature type="transmembrane region" description="Helical" evidence="1">
    <location>
        <begin position="67"/>
        <end position="89"/>
    </location>
</feature>
<feature type="transmembrane region" description="Helical" evidence="1">
    <location>
        <begin position="178"/>
        <end position="196"/>
    </location>
</feature>
<feature type="transmembrane region" description="Helical" evidence="1">
    <location>
        <begin position="95"/>
        <end position="115"/>
    </location>
</feature>
<reference evidence="3" key="1">
    <citation type="submission" date="2016-10" db="EMBL/GenBank/DDBJ databases">
        <title>The complete genome sequence of the rumen bacterium Butyrivibrio hungatei MB2003.</title>
        <authorList>
            <person name="Palevich N."/>
            <person name="Kelly W.J."/>
            <person name="Leahy S.C."/>
            <person name="Altermann E."/>
            <person name="Rakonjac J."/>
            <person name="Attwood G.T."/>
        </authorList>
    </citation>
    <scope>NUCLEOTIDE SEQUENCE [LARGE SCALE GENOMIC DNA]</scope>
    <source>
        <strain evidence="3">MB2003</strain>
    </source>
</reference>
<feature type="transmembrane region" description="Helical" evidence="1">
    <location>
        <begin position="7"/>
        <end position="30"/>
    </location>
</feature>
<proteinExistence type="predicted"/>
<keyword evidence="1" id="KW-0812">Transmembrane</keyword>
<feature type="transmembrane region" description="Helical" evidence="1">
    <location>
        <begin position="36"/>
        <end position="55"/>
    </location>
</feature>
<evidence type="ECO:0000313" key="2">
    <source>
        <dbReference type="EMBL" id="AOZ97204.1"/>
    </source>
</evidence>
<protein>
    <submittedName>
        <fullName evidence="2">Uncharacterized protein</fullName>
    </submittedName>
</protein>
<name>A0A1D9P4C8_9FIRM</name>
<dbReference type="EMBL" id="CP017831">
    <property type="protein sequence ID" value="AOZ97204.1"/>
    <property type="molecule type" value="Genomic_DNA"/>
</dbReference>
<keyword evidence="1" id="KW-0472">Membrane</keyword>
<organism evidence="2 3">
    <name type="scientific">Butyrivibrio hungatei</name>
    <dbReference type="NCBI Taxonomy" id="185008"/>
    <lineage>
        <taxon>Bacteria</taxon>
        <taxon>Bacillati</taxon>
        <taxon>Bacillota</taxon>
        <taxon>Clostridia</taxon>
        <taxon>Lachnospirales</taxon>
        <taxon>Lachnospiraceae</taxon>
        <taxon>Butyrivibrio</taxon>
    </lineage>
</organism>
<dbReference type="AlphaFoldDB" id="A0A1D9P4C8"/>
<accession>A0A1D9P4C8</accession>